<sequence>MDVRMDPIGGKMDLGRSGLFLHKMKRKNRCLVENTSACRWAKNCVLFQQEALTSASDIKLGLGRPEYRRWKSLTVTLMFGNLSSSP</sequence>
<accession>A0A8X6T3M6</accession>
<comment type="caution">
    <text evidence="1">The sequence shown here is derived from an EMBL/GenBank/DDBJ whole genome shotgun (WGS) entry which is preliminary data.</text>
</comment>
<dbReference type="EMBL" id="BMAW01050328">
    <property type="protein sequence ID" value="GFS74732.1"/>
    <property type="molecule type" value="Genomic_DNA"/>
</dbReference>
<organism evidence="1 2">
    <name type="scientific">Nephila pilipes</name>
    <name type="common">Giant wood spider</name>
    <name type="synonym">Nephila maculata</name>
    <dbReference type="NCBI Taxonomy" id="299642"/>
    <lineage>
        <taxon>Eukaryota</taxon>
        <taxon>Metazoa</taxon>
        <taxon>Ecdysozoa</taxon>
        <taxon>Arthropoda</taxon>
        <taxon>Chelicerata</taxon>
        <taxon>Arachnida</taxon>
        <taxon>Araneae</taxon>
        <taxon>Araneomorphae</taxon>
        <taxon>Entelegynae</taxon>
        <taxon>Araneoidea</taxon>
        <taxon>Nephilidae</taxon>
        <taxon>Nephila</taxon>
    </lineage>
</organism>
<dbReference type="Proteomes" id="UP000887013">
    <property type="component" value="Unassembled WGS sequence"/>
</dbReference>
<dbReference type="AlphaFoldDB" id="A0A8X6T3M6"/>
<reference evidence="1" key="1">
    <citation type="submission" date="2020-08" db="EMBL/GenBank/DDBJ databases">
        <title>Multicomponent nature underlies the extraordinary mechanical properties of spider dragline silk.</title>
        <authorList>
            <person name="Kono N."/>
            <person name="Nakamura H."/>
            <person name="Mori M."/>
            <person name="Yoshida Y."/>
            <person name="Ohtoshi R."/>
            <person name="Malay A.D."/>
            <person name="Moran D.A.P."/>
            <person name="Tomita M."/>
            <person name="Numata K."/>
            <person name="Arakawa K."/>
        </authorList>
    </citation>
    <scope>NUCLEOTIDE SEQUENCE</scope>
</reference>
<dbReference type="OrthoDB" id="6416821at2759"/>
<proteinExistence type="predicted"/>
<gene>
    <name evidence="1" type="ORF">NPIL_648561</name>
</gene>
<evidence type="ECO:0000313" key="2">
    <source>
        <dbReference type="Proteomes" id="UP000887013"/>
    </source>
</evidence>
<protein>
    <submittedName>
        <fullName evidence="1">Uncharacterized protein</fullName>
    </submittedName>
</protein>
<keyword evidence="2" id="KW-1185">Reference proteome</keyword>
<name>A0A8X6T3M6_NEPPI</name>
<evidence type="ECO:0000313" key="1">
    <source>
        <dbReference type="EMBL" id="GFS74732.1"/>
    </source>
</evidence>